<protein>
    <submittedName>
        <fullName evidence="3">NIPSNAP domain-containing protein</fullName>
    </submittedName>
</protein>
<keyword evidence="4" id="KW-1185">Reference proteome</keyword>
<organism evidence="3 5">
    <name type="scientific">Paraburkholderia ginsengiterrae</name>
    <dbReference type="NCBI Taxonomy" id="1462993"/>
    <lineage>
        <taxon>Bacteria</taxon>
        <taxon>Pseudomonadati</taxon>
        <taxon>Pseudomonadota</taxon>
        <taxon>Betaproteobacteria</taxon>
        <taxon>Burkholderiales</taxon>
        <taxon>Burkholderiaceae</taxon>
        <taxon>Paraburkholderia</taxon>
    </lineage>
</organism>
<dbReference type="OrthoDB" id="9798776at2"/>
<feature type="domain" description="NIPSNAP" evidence="1">
    <location>
        <begin position="6"/>
        <end position="97"/>
    </location>
</feature>
<dbReference type="EMBL" id="LXJZ01000061">
    <property type="protein sequence ID" value="OAJ62213.1"/>
    <property type="molecule type" value="Genomic_DNA"/>
</dbReference>
<comment type="caution">
    <text evidence="3">The sequence shown here is derived from an EMBL/GenBank/DDBJ whole genome shotgun (WGS) entry which is preliminary data.</text>
</comment>
<sequence>MAITCFIRYQIDPFQRDAFDEYARNWGRIIPRCGGHLVGYFLPHEGTNDIAWGLIAFESLAAYEAYRARLRTDAEARDNFALAQAKRFILREERTFTEVVDGTFGVAPVHASAATT</sequence>
<dbReference type="Proteomes" id="UP000077961">
    <property type="component" value="Unassembled WGS sequence"/>
</dbReference>
<gene>
    <name evidence="2" type="ORF">A6V36_22070</name>
    <name evidence="3" type="ORF">A6V37_14365</name>
</gene>
<dbReference type="RefSeq" id="WP_064265898.1">
    <property type="nucleotide sequence ID" value="NZ_LXJZ01000061.1"/>
</dbReference>
<evidence type="ECO:0000313" key="2">
    <source>
        <dbReference type="EMBL" id="OAJ62213.1"/>
    </source>
</evidence>
<dbReference type="STRING" id="1462993.A6V36_22070"/>
<dbReference type="EMBL" id="LXKA01000033">
    <property type="protein sequence ID" value="OAJ65428.1"/>
    <property type="molecule type" value="Genomic_DNA"/>
</dbReference>
<evidence type="ECO:0000259" key="1">
    <source>
        <dbReference type="Pfam" id="PF07978"/>
    </source>
</evidence>
<name>A0A1A9NH31_9BURK</name>
<dbReference type="Proteomes" id="UP000078116">
    <property type="component" value="Unassembled WGS sequence"/>
</dbReference>
<evidence type="ECO:0000313" key="3">
    <source>
        <dbReference type="EMBL" id="OAJ65428.1"/>
    </source>
</evidence>
<dbReference type="Gene3D" id="3.30.70.100">
    <property type="match status" value="1"/>
</dbReference>
<dbReference type="InterPro" id="IPR011008">
    <property type="entry name" value="Dimeric_a/b-barrel"/>
</dbReference>
<dbReference type="InterPro" id="IPR012577">
    <property type="entry name" value="NIPSNAP"/>
</dbReference>
<accession>A0A1A9NH31</accession>
<dbReference type="Pfam" id="PF07978">
    <property type="entry name" value="NIPSNAP"/>
    <property type="match status" value="1"/>
</dbReference>
<reference evidence="4 5" key="1">
    <citation type="submission" date="2016-04" db="EMBL/GenBank/DDBJ databases">
        <title>Reclassification of Paraburkholderia panaciterrae (Farh et al. 2015) Dobritsa &amp; Samadpour 2016 as a later homotypic synonym of Paraburkholderia ginsengiterrae (Farh et al. 2015) Dobritsa &amp; Samadpour 2016.</title>
        <authorList>
            <person name="Dobritsa A.P."/>
            <person name="Kutumbaka K."/>
            <person name="Samadpour M."/>
        </authorList>
    </citation>
    <scope>NUCLEOTIDE SEQUENCE [LARGE SCALE GENOMIC DNA]</scope>
    <source>
        <strain evidence="3 5">DCY85</strain>
        <strain evidence="2 4">DCY85-1</strain>
    </source>
</reference>
<evidence type="ECO:0000313" key="4">
    <source>
        <dbReference type="Proteomes" id="UP000077961"/>
    </source>
</evidence>
<dbReference type="SUPFAM" id="SSF54909">
    <property type="entry name" value="Dimeric alpha+beta barrel"/>
    <property type="match status" value="1"/>
</dbReference>
<proteinExistence type="predicted"/>
<evidence type="ECO:0000313" key="5">
    <source>
        <dbReference type="Proteomes" id="UP000078116"/>
    </source>
</evidence>
<dbReference type="AlphaFoldDB" id="A0A1A9NH31"/>